<dbReference type="EMBL" id="GGEC01078568">
    <property type="protein sequence ID" value="MBX59052.1"/>
    <property type="molecule type" value="Transcribed_RNA"/>
</dbReference>
<sequence length="138" mass="15992">MEDGKGSELKGAQPNRESKSKILKRHRMQKAQHFLGRGTKSENTTTTISTLITSFIKVDYINSRCTLTDLFLETEFTQVFLNCHCFKININPFLGQSFNINKLSKWECPSFILVKVNWLQSLVQHHTRWTEGNLKEKS</sequence>
<name>A0A2P2PWB3_RHIMU</name>
<dbReference type="AlphaFoldDB" id="A0A2P2PWB3"/>
<reference evidence="2" key="1">
    <citation type="submission" date="2018-02" db="EMBL/GenBank/DDBJ databases">
        <title>Rhizophora mucronata_Transcriptome.</title>
        <authorList>
            <person name="Meera S.P."/>
            <person name="Sreeshan A."/>
            <person name="Augustine A."/>
        </authorList>
    </citation>
    <scope>NUCLEOTIDE SEQUENCE</scope>
    <source>
        <tissue evidence="2">Leaf</tissue>
    </source>
</reference>
<evidence type="ECO:0000256" key="1">
    <source>
        <dbReference type="SAM" id="MobiDB-lite"/>
    </source>
</evidence>
<organism evidence="2">
    <name type="scientific">Rhizophora mucronata</name>
    <name type="common">Asiatic mangrove</name>
    <dbReference type="NCBI Taxonomy" id="61149"/>
    <lineage>
        <taxon>Eukaryota</taxon>
        <taxon>Viridiplantae</taxon>
        <taxon>Streptophyta</taxon>
        <taxon>Embryophyta</taxon>
        <taxon>Tracheophyta</taxon>
        <taxon>Spermatophyta</taxon>
        <taxon>Magnoliopsida</taxon>
        <taxon>eudicotyledons</taxon>
        <taxon>Gunneridae</taxon>
        <taxon>Pentapetalae</taxon>
        <taxon>rosids</taxon>
        <taxon>fabids</taxon>
        <taxon>Malpighiales</taxon>
        <taxon>Rhizophoraceae</taxon>
        <taxon>Rhizophora</taxon>
    </lineage>
</organism>
<proteinExistence type="predicted"/>
<evidence type="ECO:0000313" key="2">
    <source>
        <dbReference type="EMBL" id="MBX59052.1"/>
    </source>
</evidence>
<feature type="region of interest" description="Disordered" evidence="1">
    <location>
        <begin position="1"/>
        <end position="23"/>
    </location>
</feature>
<accession>A0A2P2PWB3</accession>
<protein>
    <submittedName>
        <fullName evidence="2">Uncharacterized protein</fullName>
    </submittedName>
</protein>